<evidence type="ECO:0000256" key="2">
    <source>
        <dbReference type="HAMAP-Rule" id="MF_00984"/>
    </source>
</evidence>
<dbReference type="Proteomes" id="UP000016412">
    <property type="component" value="Unassembled WGS sequence"/>
</dbReference>
<dbReference type="HAMAP" id="MF_00984">
    <property type="entry name" value="SSB"/>
    <property type="match status" value="1"/>
</dbReference>
<evidence type="ECO:0000313" key="6">
    <source>
        <dbReference type="Proteomes" id="UP000016412"/>
    </source>
</evidence>
<gene>
    <name evidence="4" type="primary">ssb_2</name>
    <name evidence="5" type="synonym">ssb_3</name>
    <name evidence="5" type="ORF">HMPREF0860_2163</name>
    <name evidence="4" type="ORF">HMPREF1325_1565</name>
</gene>
<dbReference type="InterPro" id="IPR012340">
    <property type="entry name" value="NA-bd_OB-fold"/>
</dbReference>
<dbReference type="GO" id="GO:0003697">
    <property type="term" value="F:single-stranded DNA binding"/>
    <property type="evidence" value="ECO:0007669"/>
    <property type="project" value="UniProtKB-UniRule"/>
</dbReference>
<dbReference type="PIRSF" id="PIRSF002070">
    <property type="entry name" value="SSB"/>
    <property type="match status" value="1"/>
</dbReference>
<dbReference type="Gene3D" id="2.40.50.140">
    <property type="entry name" value="Nucleic acid-binding proteins"/>
    <property type="match status" value="1"/>
</dbReference>
<evidence type="ECO:0000256" key="3">
    <source>
        <dbReference type="PIRNR" id="PIRNR002070"/>
    </source>
</evidence>
<organism evidence="4 6">
    <name type="scientific">Treponema socranskii subsp. socranskii VPI DR56BR1116 = ATCC 35536</name>
    <dbReference type="NCBI Taxonomy" id="1125725"/>
    <lineage>
        <taxon>Bacteria</taxon>
        <taxon>Pseudomonadati</taxon>
        <taxon>Spirochaetota</taxon>
        <taxon>Spirochaetia</taxon>
        <taxon>Spirochaetales</taxon>
        <taxon>Treponemataceae</taxon>
        <taxon>Treponema</taxon>
    </lineage>
</organism>
<dbReference type="EMBL" id="AVQI01000083">
    <property type="protein sequence ID" value="ERJ98059.1"/>
    <property type="molecule type" value="Genomic_DNA"/>
</dbReference>
<reference evidence="6 7" key="1">
    <citation type="submission" date="2013-08" db="EMBL/GenBank/DDBJ databases">
        <authorList>
            <person name="Durkin A.S."/>
            <person name="Haft D.R."/>
            <person name="McCorrison J."/>
            <person name="Torralba M."/>
            <person name="Gillis M."/>
            <person name="Haft D.H."/>
            <person name="Methe B."/>
            <person name="Sutton G."/>
            <person name="Nelson K.E."/>
        </authorList>
    </citation>
    <scope>NUCLEOTIDE SEQUENCE [LARGE SCALE GENOMIC DNA]</scope>
    <source>
        <strain evidence="5 7">ATCC 35536</strain>
        <strain evidence="4 6">VPI DR56BR1116</strain>
    </source>
</reference>
<dbReference type="SUPFAM" id="SSF50249">
    <property type="entry name" value="Nucleic acid-binding proteins"/>
    <property type="match status" value="1"/>
</dbReference>
<proteinExistence type="inferred from homology"/>
<evidence type="ECO:0000313" key="4">
    <source>
        <dbReference type="EMBL" id="ERF60493.1"/>
    </source>
</evidence>
<comment type="caution">
    <text evidence="4">The sequence shown here is derived from an EMBL/GenBank/DDBJ whole genome shotgun (WGS) entry which is preliminary data.</text>
</comment>
<evidence type="ECO:0000313" key="5">
    <source>
        <dbReference type="EMBL" id="ERJ98059.1"/>
    </source>
</evidence>
<dbReference type="RefSeq" id="WP_021330545.1">
    <property type="nucleotide sequence ID" value="NZ_AUZJ01000042.1"/>
</dbReference>
<dbReference type="CDD" id="cd04496">
    <property type="entry name" value="SSB_OBF"/>
    <property type="match status" value="1"/>
</dbReference>
<name>U1FKZ5_TRESO</name>
<dbReference type="PATRIC" id="fig|1125725.3.peg.1579"/>
<dbReference type="STRING" id="1125725.HMPREF1325_1565"/>
<dbReference type="InterPro" id="IPR011344">
    <property type="entry name" value="ssDNA-bd"/>
</dbReference>
<keyword evidence="1 2" id="KW-0238">DNA-binding</keyword>
<dbReference type="InterPro" id="IPR000424">
    <property type="entry name" value="Primosome_PriB/ssb"/>
</dbReference>
<dbReference type="AlphaFoldDB" id="U1FKZ5"/>
<dbReference type="Proteomes" id="UP000016646">
    <property type="component" value="Unassembled WGS sequence"/>
</dbReference>
<dbReference type="PROSITE" id="PS50935">
    <property type="entry name" value="SSB"/>
    <property type="match status" value="1"/>
</dbReference>
<dbReference type="eggNOG" id="COG0629">
    <property type="taxonomic scope" value="Bacteria"/>
</dbReference>
<dbReference type="NCBIfam" id="TIGR00621">
    <property type="entry name" value="ssb"/>
    <property type="match status" value="1"/>
</dbReference>
<keyword evidence="7" id="KW-1185">Reference proteome</keyword>
<sequence length="143" mass="15853">MNQLNSIILEGNITRDVLFKETPHGCKVCTIPIAVNRWYKNDGGRGIEEVSYFDVEAFGKMAEYCEKRVTKGRGLRVVGRLKQSRWKGADGKNASRVTIIAEHIEFKPQVGKRADSDAELAGIAEATAASAEEFEDMEEAAVF</sequence>
<dbReference type="Pfam" id="PF00436">
    <property type="entry name" value="SSB"/>
    <property type="match status" value="1"/>
</dbReference>
<protein>
    <recommendedName>
        <fullName evidence="2 3">Single-stranded DNA-binding protein</fullName>
        <shortName evidence="2">SSB</shortName>
    </recommendedName>
</protein>
<comment type="subunit">
    <text evidence="2">Homotetramer.</text>
</comment>
<dbReference type="GO" id="GO:0006260">
    <property type="term" value="P:DNA replication"/>
    <property type="evidence" value="ECO:0007669"/>
    <property type="project" value="InterPro"/>
</dbReference>
<dbReference type="EMBL" id="AUZJ01000042">
    <property type="protein sequence ID" value="ERF60493.1"/>
    <property type="molecule type" value="Genomic_DNA"/>
</dbReference>
<comment type="caution">
    <text evidence="2">Lacks conserved residue(s) required for the propagation of feature annotation.</text>
</comment>
<evidence type="ECO:0000256" key="1">
    <source>
        <dbReference type="ARBA" id="ARBA00023125"/>
    </source>
</evidence>
<evidence type="ECO:0000313" key="7">
    <source>
        <dbReference type="Proteomes" id="UP000016646"/>
    </source>
</evidence>
<dbReference type="OrthoDB" id="9809878at2"/>
<accession>U1FKZ5</accession>